<dbReference type="Proteomes" id="UP000054217">
    <property type="component" value="Unassembled WGS sequence"/>
</dbReference>
<accession>A0A0C3NRN3</accession>
<keyword evidence="3" id="KW-1185">Reference proteome</keyword>
<reference evidence="2 3" key="1">
    <citation type="submission" date="2014-04" db="EMBL/GenBank/DDBJ databases">
        <authorList>
            <consortium name="DOE Joint Genome Institute"/>
            <person name="Kuo A."/>
            <person name="Kohler A."/>
            <person name="Costa M.D."/>
            <person name="Nagy L.G."/>
            <person name="Floudas D."/>
            <person name="Copeland A."/>
            <person name="Barry K.W."/>
            <person name="Cichocki N."/>
            <person name="Veneault-Fourrey C."/>
            <person name="LaButti K."/>
            <person name="Lindquist E.A."/>
            <person name="Lipzen A."/>
            <person name="Lundell T."/>
            <person name="Morin E."/>
            <person name="Murat C."/>
            <person name="Sun H."/>
            <person name="Tunlid A."/>
            <person name="Henrissat B."/>
            <person name="Grigoriev I.V."/>
            <person name="Hibbett D.S."/>
            <person name="Martin F."/>
            <person name="Nordberg H.P."/>
            <person name="Cantor M.N."/>
            <person name="Hua S.X."/>
        </authorList>
    </citation>
    <scope>NUCLEOTIDE SEQUENCE [LARGE SCALE GENOMIC DNA]</scope>
    <source>
        <strain evidence="2 3">Marx 270</strain>
    </source>
</reference>
<sequence>MPEIVPEDYKYDFSKTLMDYRSSSDQVSRGPVDGKGNTALPDLGQHMWTDR</sequence>
<evidence type="ECO:0000256" key="1">
    <source>
        <dbReference type="SAM" id="MobiDB-lite"/>
    </source>
</evidence>
<dbReference type="InParanoid" id="A0A0C3NRN3"/>
<protein>
    <submittedName>
        <fullName evidence="2">Uncharacterized protein</fullName>
    </submittedName>
</protein>
<evidence type="ECO:0000313" key="3">
    <source>
        <dbReference type="Proteomes" id="UP000054217"/>
    </source>
</evidence>
<reference evidence="3" key="2">
    <citation type="submission" date="2015-01" db="EMBL/GenBank/DDBJ databases">
        <title>Evolutionary Origins and Diversification of the Mycorrhizal Mutualists.</title>
        <authorList>
            <consortium name="DOE Joint Genome Institute"/>
            <consortium name="Mycorrhizal Genomics Consortium"/>
            <person name="Kohler A."/>
            <person name="Kuo A."/>
            <person name="Nagy L.G."/>
            <person name="Floudas D."/>
            <person name="Copeland A."/>
            <person name="Barry K.W."/>
            <person name="Cichocki N."/>
            <person name="Veneault-Fourrey C."/>
            <person name="LaButti K."/>
            <person name="Lindquist E.A."/>
            <person name="Lipzen A."/>
            <person name="Lundell T."/>
            <person name="Morin E."/>
            <person name="Murat C."/>
            <person name="Riley R."/>
            <person name="Ohm R."/>
            <person name="Sun H."/>
            <person name="Tunlid A."/>
            <person name="Henrissat B."/>
            <person name="Grigoriev I.V."/>
            <person name="Hibbett D.S."/>
            <person name="Martin F."/>
        </authorList>
    </citation>
    <scope>NUCLEOTIDE SEQUENCE [LARGE SCALE GENOMIC DNA]</scope>
    <source>
        <strain evidence="3">Marx 270</strain>
    </source>
</reference>
<dbReference type="AlphaFoldDB" id="A0A0C3NRN3"/>
<proteinExistence type="predicted"/>
<evidence type="ECO:0000313" key="2">
    <source>
        <dbReference type="EMBL" id="KIN98185.1"/>
    </source>
</evidence>
<gene>
    <name evidence="2" type="ORF">M404DRAFT_858913</name>
</gene>
<organism evidence="2 3">
    <name type="scientific">Pisolithus tinctorius Marx 270</name>
    <dbReference type="NCBI Taxonomy" id="870435"/>
    <lineage>
        <taxon>Eukaryota</taxon>
        <taxon>Fungi</taxon>
        <taxon>Dikarya</taxon>
        <taxon>Basidiomycota</taxon>
        <taxon>Agaricomycotina</taxon>
        <taxon>Agaricomycetes</taxon>
        <taxon>Agaricomycetidae</taxon>
        <taxon>Boletales</taxon>
        <taxon>Sclerodermatineae</taxon>
        <taxon>Pisolithaceae</taxon>
        <taxon>Pisolithus</taxon>
    </lineage>
</organism>
<dbReference type="HOGENOM" id="CLU_3107407_0_0_1"/>
<name>A0A0C3NRN3_PISTI</name>
<feature type="region of interest" description="Disordered" evidence="1">
    <location>
        <begin position="22"/>
        <end position="51"/>
    </location>
</feature>
<dbReference type="EMBL" id="KN832018">
    <property type="protein sequence ID" value="KIN98185.1"/>
    <property type="molecule type" value="Genomic_DNA"/>
</dbReference>